<dbReference type="Gene3D" id="3.30.300.70">
    <property type="entry name" value="RimP-like superfamily, N-terminal"/>
    <property type="match status" value="1"/>
</dbReference>
<evidence type="ECO:0000256" key="1">
    <source>
        <dbReference type="ARBA" id="ARBA00022490"/>
    </source>
</evidence>
<dbReference type="PANTHER" id="PTHR33867:SF1">
    <property type="entry name" value="RIBOSOME MATURATION FACTOR RIMP"/>
    <property type="match status" value="1"/>
</dbReference>
<dbReference type="InterPro" id="IPR035956">
    <property type="entry name" value="RimP_N_sf"/>
</dbReference>
<dbReference type="SUPFAM" id="SSF74942">
    <property type="entry name" value="YhbC-like, C-terminal domain"/>
    <property type="match status" value="1"/>
</dbReference>
<sequence>MADIALLTRLIEPEAKALGLDLVRVAMFGGRSDPTLQVMAERPDTRQLDISDCEALSRRISEVLDAEDPIEEAYRLEVSSPGIDRPLTRLQDFTDWAGFDARIRLAEEIDGRKQLDGRLNGVADGTIEVTLAKSGEPFVFPFTSLASAKLLLTDALIKATAPLSTEGADRIIEKEA</sequence>
<dbReference type="SUPFAM" id="SSF75420">
    <property type="entry name" value="YhbC-like, N-terminal domain"/>
    <property type="match status" value="1"/>
</dbReference>
<dbReference type="CDD" id="cd01734">
    <property type="entry name" value="YlxS_C"/>
    <property type="match status" value="1"/>
</dbReference>
<dbReference type="InterPro" id="IPR028989">
    <property type="entry name" value="RimP_N"/>
</dbReference>
<dbReference type="EMBL" id="JACEIB010000007">
    <property type="protein sequence ID" value="MBA2934785.1"/>
    <property type="molecule type" value="Genomic_DNA"/>
</dbReference>
<comment type="caution">
    <text evidence="6">The sequence shown here is derived from an EMBL/GenBank/DDBJ whole genome shotgun (WGS) entry which is preliminary data.</text>
</comment>
<keyword evidence="7" id="KW-1185">Reference proteome</keyword>
<dbReference type="HAMAP" id="MF_01077">
    <property type="entry name" value="RimP"/>
    <property type="match status" value="1"/>
</dbReference>
<dbReference type="RefSeq" id="WP_160366562.1">
    <property type="nucleotide sequence ID" value="NZ_JACEIB010000007.1"/>
</dbReference>
<dbReference type="InterPro" id="IPR036847">
    <property type="entry name" value="RimP_C_sf"/>
</dbReference>
<dbReference type="InterPro" id="IPR028998">
    <property type="entry name" value="RimP_C"/>
</dbReference>
<dbReference type="GO" id="GO:0005829">
    <property type="term" value="C:cytosol"/>
    <property type="evidence" value="ECO:0007669"/>
    <property type="project" value="TreeGrafter"/>
</dbReference>
<keyword evidence="2 3" id="KW-0690">Ribosome biogenesis</keyword>
<evidence type="ECO:0000313" key="6">
    <source>
        <dbReference type="EMBL" id="MBA2934785.1"/>
    </source>
</evidence>
<feature type="domain" description="Ribosome maturation factor RimP N-terminal" evidence="4">
    <location>
        <begin position="10"/>
        <end position="84"/>
    </location>
</feature>
<comment type="subcellular location">
    <subcellularLocation>
        <location evidence="3">Cytoplasm</location>
    </subcellularLocation>
</comment>
<evidence type="ECO:0000259" key="4">
    <source>
        <dbReference type="Pfam" id="PF02576"/>
    </source>
</evidence>
<dbReference type="Pfam" id="PF17384">
    <property type="entry name" value="DUF150_C"/>
    <property type="match status" value="1"/>
</dbReference>
<comment type="similarity">
    <text evidence="3">Belongs to the RimP family.</text>
</comment>
<dbReference type="InterPro" id="IPR003728">
    <property type="entry name" value="Ribosome_maturation_RimP"/>
</dbReference>
<dbReference type="GO" id="GO:0006412">
    <property type="term" value="P:translation"/>
    <property type="evidence" value="ECO:0007669"/>
    <property type="project" value="TreeGrafter"/>
</dbReference>
<dbReference type="NCBIfam" id="NF011229">
    <property type="entry name" value="PRK14636.1"/>
    <property type="match status" value="1"/>
</dbReference>
<dbReference type="GO" id="GO:0000028">
    <property type="term" value="P:ribosomal small subunit assembly"/>
    <property type="evidence" value="ECO:0007669"/>
    <property type="project" value="TreeGrafter"/>
</dbReference>
<dbReference type="PANTHER" id="PTHR33867">
    <property type="entry name" value="RIBOSOME MATURATION FACTOR RIMP"/>
    <property type="match status" value="1"/>
</dbReference>
<evidence type="ECO:0000259" key="5">
    <source>
        <dbReference type="Pfam" id="PF17384"/>
    </source>
</evidence>
<reference evidence="6 7" key="1">
    <citation type="submission" date="2020-07" db="EMBL/GenBank/DDBJ databases">
        <authorList>
            <person name="Sun Q."/>
        </authorList>
    </citation>
    <scope>NUCLEOTIDE SEQUENCE [LARGE SCALE GENOMIC DNA]</scope>
    <source>
        <strain evidence="6 7">CGMCC 1.13654</strain>
    </source>
</reference>
<dbReference type="Gene3D" id="2.30.30.180">
    <property type="entry name" value="Ribosome maturation factor RimP, C-terminal domain"/>
    <property type="match status" value="1"/>
</dbReference>
<accession>A0A838L7W5</accession>
<proteinExistence type="inferred from homology"/>
<gene>
    <name evidence="3 6" type="primary">rimP</name>
    <name evidence="6" type="ORF">HZF05_11825</name>
</gene>
<evidence type="ECO:0000313" key="7">
    <source>
        <dbReference type="Proteomes" id="UP000570166"/>
    </source>
</evidence>
<comment type="function">
    <text evidence="3">Required for maturation of 30S ribosomal subunits.</text>
</comment>
<evidence type="ECO:0000256" key="2">
    <source>
        <dbReference type="ARBA" id="ARBA00022517"/>
    </source>
</evidence>
<protein>
    <recommendedName>
        <fullName evidence="3">Ribosome maturation factor RimP</fullName>
    </recommendedName>
</protein>
<dbReference type="AlphaFoldDB" id="A0A838L7W5"/>
<evidence type="ECO:0000256" key="3">
    <source>
        <dbReference type="HAMAP-Rule" id="MF_01077"/>
    </source>
</evidence>
<organism evidence="6 7">
    <name type="scientific">Sphingomonas chungangi</name>
    <dbReference type="NCBI Taxonomy" id="2683589"/>
    <lineage>
        <taxon>Bacteria</taxon>
        <taxon>Pseudomonadati</taxon>
        <taxon>Pseudomonadota</taxon>
        <taxon>Alphaproteobacteria</taxon>
        <taxon>Sphingomonadales</taxon>
        <taxon>Sphingomonadaceae</taxon>
        <taxon>Sphingomonas</taxon>
    </lineage>
</organism>
<feature type="domain" description="Ribosome maturation factor RimP C-terminal" evidence="5">
    <location>
        <begin position="87"/>
        <end position="153"/>
    </location>
</feature>
<keyword evidence="1 3" id="KW-0963">Cytoplasm</keyword>
<dbReference type="Proteomes" id="UP000570166">
    <property type="component" value="Unassembled WGS sequence"/>
</dbReference>
<dbReference type="Pfam" id="PF02576">
    <property type="entry name" value="RimP_N"/>
    <property type="match status" value="1"/>
</dbReference>
<name>A0A838L7W5_9SPHN</name>